<dbReference type="NCBIfam" id="TIGR00206">
    <property type="entry name" value="fliF"/>
    <property type="match status" value="1"/>
</dbReference>
<dbReference type="GO" id="GO:0003774">
    <property type="term" value="F:cytoskeletal motor activity"/>
    <property type="evidence" value="ECO:0007669"/>
    <property type="project" value="InterPro"/>
</dbReference>
<keyword evidence="15" id="KW-1185">Reference proteome</keyword>
<accession>A0A7Y0G9S3</accession>
<dbReference type="GO" id="GO:0009431">
    <property type="term" value="C:bacterial-type flagellum basal body, MS ring"/>
    <property type="evidence" value="ECO:0007669"/>
    <property type="project" value="InterPro"/>
</dbReference>
<comment type="similarity">
    <text evidence="3 9">Belongs to the FliF family.</text>
</comment>
<evidence type="ECO:0000256" key="1">
    <source>
        <dbReference type="ARBA" id="ARBA00004117"/>
    </source>
</evidence>
<dbReference type="Proteomes" id="UP000583556">
    <property type="component" value="Unassembled WGS sequence"/>
</dbReference>
<dbReference type="RefSeq" id="WP_169492220.1">
    <property type="nucleotide sequence ID" value="NZ_JABBGM010000002.1"/>
</dbReference>
<evidence type="ECO:0000313" key="14">
    <source>
        <dbReference type="EMBL" id="NML92947.1"/>
    </source>
</evidence>
<feature type="region of interest" description="Disordered" evidence="10">
    <location>
        <begin position="484"/>
        <end position="537"/>
    </location>
</feature>
<evidence type="ECO:0000256" key="8">
    <source>
        <dbReference type="ARBA" id="ARBA00023143"/>
    </source>
</evidence>
<evidence type="ECO:0000256" key="11">
    <source>
        <dbReference type="SAM" id="Phobius"/>
    </source>
</evidence>
<comment type="subcellular location">
    <subcellularLocation>
        <location evidence="1 9">Bacterial flagellum basal body</location>
    </subcellularLocation>
    <subcellularLocation>
        <location evidence="2">Cell membrane</location>
        <topology evidence="2">Multi-pass membrane protein</topology>
    </subcellularLocation>
</comment>
<evidence type="ECO:0000256" key="10">
    <source>
        <dbReference type="SAM" id="MobiDB-lite"/>
    </source>
</evidence>
<dbReference type="PANTHER" id="PTHR30046">
    <property type="entry name" value="FLAGELLAR M-RING PROTEIN"/>
    <property type="match status" value="1"/>
</dbReference>
<feature type="domain" description="Flagellar M-ring C-terminal" evidence="13">
    <location>
        <begin position="271"/>
        <end position="435"/>
    </location>
</feature>
<dbReference type="InterPro" id="IPR045851">
    <property type="entry name" value="AMP-bd_C_sf"/>
</dbReference>
<evidence type="ECO:0000256" key="6">
    <source>
        <dbReference type="ARBA" id="ARBA00022989"/>
    </source>
</evidence>
<protein>
    <recommendedName>
        <fullName evidence="9">Flagellar M-ring protein</fullName>
    </recommendedName>
</protein>
<reference evidence="14 15" key="1">
    <citation type="submission" date="2020-04" db="EMBL/GenBank/DDBJ databases">
        <title>Novosphingobium sp. TW-4 isolated from soil.</title>
        <authorList>
            <person name="Dahal R.H."/>
            <person name="Chaudhary D.K."/>
        </authorList>
    </citation>
    <scope>NUCLEOTIDE SEQUENCE [LARGE SCALE GENOMIC DNA]</scope>
    <source>
        <strain evidence="14 15">TW-4</strain>
    </source>
</reference>
<dbReference type="InterPro" id="IPR013556">
    <property type="entry name" value="Flag_M-ring_C"/>
</dbReference>
<keyword evidence="14" id="KW-0969">Cilium</keyword>
<keyword evidence="14" id="KW-0966">Cell projection</keyword>
<evidence type="ECO:0000256" key="5">
    <source>
        <dbReference type="ARBA" id="ARBA00022692"/>
    </source>
</evidence>
<feature type="domain" description="Flagellar M-ring N-terminal" evidence="12">
    <location>
        <begin position="73"/>
        <end position="243"/>
    </location>
</feature>
<comment type="function">
    <text evidence="9">The M ring may be actively involved in energy transduction.</text>
</comment>
<dbReference type="Pfam" id="PF01514">
    <property type="entry name" value="YscJ_FliF"/>
    <property type="match status" value="1"/>
</dbReference>
<evidence type="ECO:0000259" key="12">
    <source>
        <dbReference type="Pfam" id="PF01514"/>
    </source>
</evidence>
<dbReference type="PANTHER" id="PTHR30046:SF0">
    <property type="entry name" value="FLAGELLAR M-RING PROTEIN"/>
    <property type="match status" value="1"/>
</dbReference>
<evidence type="ECO:0000256" key="9">
    <source>
        <dbReference type="PIRNR" id="PIRNR004862"/>
    </source>
</evidence>
<organism evidence="14 15">
    <name type="scientific">Novosphingobium olei</name>
    <dbReference type="NCBI Taxonomy" id="2728851"/>
    <lineage>
        <taxon>Bacteria</taxon>
        <taxon>Pseudomonadati</taxon>
        <taxon>Pseudomonadota</taxon>
        <taxon>Alphaproteobacteria</taxon>
        <taxon>Sphingomonadales</taxon>
        <taxon>Sphingomonadaceae</taxon>
        <taxon>Novosphingobium</taxon>
    </lineage>
</organism>
<feature type="compositionally biased region" description="Low complexity" evidence="10">
    <location>
        <begin position="343"/>
        <end position="359"/>
    </location>
</feature>
<dbReference type="EMBL" id="JABBGM010000002">
    <property type="protein sequence ID" value="NML92947.1"/>
    <property type="molecule type" value="Genomic_DNA"/>
</dbReference>
<evidence type="ECO:0000256" key="7">
    <source>
        <dbReference type="ARBA" id="ARBA00023136"/>
    </source>
</evidence>
<dbReference type="InterPro" id="IPR006182">
    <property type="entry name" value="FliF_N_dom"/>
</dbReference>
<evidence type="ECO:0000313" key="15">
    <source>
        <dbReference type="Proteomes" id="UP000583556"/>
    </source>
</evidence>
<keyword evidence="8 9" id="KW-0975">Bacterial flagellum</keyword>
<keyword evidence="4" id="KW-1003">Cell membrane</keyword>
<dbReference type="GO" id="GO:0071973">
    <property type="term" value="P:bacterial-type flagellum-dependent cell motility"/>
    <property type="evidence" value="ECO:0007669"/>
    <property type="project" value="InterPro"/>
</dbReference>
<dbReference type="GO" id="GO:0005886">
    <property type="term" value="C:plasma membrane"/>
    <property type="evidence" value="ECO:0007669"/>
    <property type="project" value="UniProtKB-SubCell"/>
</dbReference>
<keyword evidence="5 11" id="KW-0812">Transmembrane</keyword>
<dbReference type="Pfam" id="PF08345">
    <property type="entry name" value="YscJ_FliF_C"/>
    <property type="match status" value="1"/>
</dbReference>
<dbReference type="InterPro" id="IPR000067">
    <property type="entry name" value="FlgMring_FliF"/>
</dbReference>
<comment type="caution">
    <text evidence="14">The sequence shown here is derived from an EMBL/GenBank/DDBJ whole genome shotgun (WGS) entry which is preliminary data.</text>
</comment>
<dbReference type="InterPro" id="IPR043427">
    <property type="entry name" value="YscJ/FliF"/>
</dbReference>
<dbReference type="Gene3D" id="3.30.300.30">
    <property type="match status" value="1"/>
</dbReference>
<feature type="compositionally biased region" description="Pro residues" evidence="10">
    <location>
        <begin position="332"/>
        <end position="342"/>
    </location>
</feature>
<dbReference type="AlphaFoldDB" id="A0A7Y0G9S3"/>
<feature type="transmembrane region" description="Helical" evidence="11">
    <location>
        <begin position="450"/>
        <end position="472"/>
    </location>
</feature>
<keyword evidence="14" id="KW-0282">Flagellum</keyword>
<name>A0A7Y0G9S3_9SPHN</name>
<dbReference type="PIRSF" id="PIRSF004862">
    <property type="entry name" value="FliF"/>
    <property type="match status" value="1"/>
</dbReference>
<evidence type="ECO:0000256" key="2">
    <source>
        <dbReference type="ARBA" id="ARBA00004651"/>
    </source>
</evidence>
<feature type="region of interest" description="Disordered" evidence="10">
    <location>
        <begin position="291"/>
        <end position="367"/>
    </location>
</feature>
<gene>
    <name evidence="14" type="primary">fliF</name>
    <name evidence="14" type="ORF">HHL27_04595</name>
</gene>
<proteinExistence type="inferred from homology"/>
<keyword evidence="6 11" id="KW-1133">Transmembrane helix</keyword>
<dbReference type="PRINTS" id="PR01009">
    <property type="entry name" value="FLGMRINGFLIF"/>
</dbReference>
<feature type="compositionally biased region" description="Low complexity" evidence="10">
    <location>
        <begin position="310"/>
        <end position="324"/>
    </location>
</feature>
<evidence type="ECO:0000259" key="13">
    <source>
        <dbReference type="Pfam" id="PF08345"/>
    </source>
</evidence>
<evidence type="ECO:0000256" key="3">
    <source>
        <dbReference type="ARBA" id="ARBA00007971"/>
    </source>
</evidence>
<evidence type="ECO:0000256" key="4">
    <source>
        <dbReference type="ARBA" id="ARBA00022475"/>
    </source>
</evidence>
<keyword evidence="7 11" id="KW-0472">Membrane</keyword>
<sequence>MADLVPASSGTLPAGPAPSLLAPLTDPAGGPVLTRIGQFMGQPPVRRALPWFGGVAAAGLTGLLWLTMAPAPQRVLYSDLSDSERAQVVAALDKASIPYTIDNATGALSVGEDDLYKARMVAASDGAIATPETGEQMIDKLPMGASRTVEGERLQAARERELELTVMQIDGIEAVRVHLAEPEKSVFVRESSPPSASVMVKLARGRQLSDSQVAAIVNLVAASVPGLSIDAVRVIDQHGRLLSSDKPGDNDRLEMQGRMEEKLRQQVSALLTPMLGEGNFSSEIQVELDMDQTTSARESYDKNGAVRQESQSASQSSGAGAAAGVPGVLSNTPPPPTTPQPGAPGATPTPAATPSAAPTNGESSSTKTYELGREVAVVNAGPGKIKRLSVAVALSGAIMAKAKPAEIEQIKQLVSAAVGADTTRGDQVAVAVRSFQPAVVTPPKFWETPWFAMILRNVVALLAVLMTLLLGVRPLIKALKRDPAAAGGKARKKKGKAGDEDEDAEAGDGDEDGEGVEGASAATRPAQLTNPATGQIDPELLSAQVGLAQRLVAEKPDSAVEALRQMLREPEEEGAR</sequence>
<feature type="compositionally biased region" description="Acidic residues" evidence="10">
    <location>
        <begin position="499"/>
        <end position="515"/>
    </location>
</feature>